<protein>
    <submittedName>
        <fullName evidence="2">Uncharacterized protein</fullName>
    </submittedName>
</protein>
<evidence type="ECO:0000313" key="3">
    <source>
        <dbReference type="Proteomes" id="UP000799440"/>
    </source>
</evidence>
<dbReference type="AlphaFoldDB" id="A0A6A6VJ86"/>
<dbReference type="OrthoDB" id="5377226at2759"/>
<proteinExistence type="predicted"/>
<keyword evidence="3" id="KW-1185">Reference proteome</keyword>
<sequence>MYIPSTASPRRALTNPPPTTLDDNYTPMADMLPPTHGKRKRLADADGGPENAYNLFEHSQAQVFGWETGVRKLPRASQGWIDPNSHSVYVQRPFKLLKRLSPAPLSRKPTPHTMHVEGCASPSPSCDMVLSSKPSSYAMTMDIDRAYFPSTCKGGVRLTQPCVGSAPAVPDLRACHICHNAPKFKTDLQNYLTCQSCDERACFICARECSAGCLAELCSRCCVEVGQEGDTHCLKCYQRDVNST</sequence>
<evidence type="ECO:0000313" key="2">
    <source>
        <dbReference type="EMBL" id="KAF2750678.1"/>
    </source>
</evidence>
<dbReference type="Proteomes" id="UP000799440">
    <property type="component" value="Unassembled WGS sequence"/>
</dbReference>
<organism evidence="2 3">
    <name type="scientific">Sporormia fimetaria CBS 119925</name>
    <dbReference type="NCBI Taxonomy" id="1340428"/>
    <lineage>
        <taxon>Eukaryota</taxon>
        <taxon>Fungi</taxon>
        <taxon>Dikarya</taxon>
        <taxon>Ascomycota</taxon>
        <taxon>Pezizomycotina</taxon>
        <taxon>Dothideomycetes</taxon>
        <taxon>Pleosporomycetidae</taxon>
        <taxon>Pleosporales</taxon>
        <taxon>Sporormiaceae</taxon>
        <taxon>Sporormia</taxon>
    </lineage>
</organism>
<feature type="region of interest" description="Disordered" evidence="1">
    <location>
        <begin position="1"/>
        <end position="46"/>
    </location>
</feature>
<reference evidence="2" key="1">
    <citation type="journal article" date="2020" name="Stud. Mycol.">
        <title>101 Dothideomycetes genomes: a test case for predicting lifestyles and emergence of pathogens.</title>
        <authorList>
            <person name="Haridas S."/>
            <person name="Albert R."/>
            <person name="Binder M."/>
            <person name="Bloem J."/>
            <person name="Labutti K."/>
            <person name="Salamov A."/>
            <person name="Andreopoulos B."/>
            <person name="Baker S."/>
            <person name="Barry K."/>
            <person name="Bills G."/>
            <person name="Bluhm B."/>
            <person name="Cannon C."/>
            <person name="Castanera R."/>
            <person name="Culley D."/>
            <person name="Daum C."/>
            <person name="Ezra D."/>
            <person name="Gonzalez J."/>
            <person name="Henrissat B."/>
            <person name="Kuo A."/>
            <person name="Liang C."/>
            <person name="Lipzen A."/>
            <person name="Lutzoni F."/>
            <person name="Magnuson J."/>
            <person name="Mondo S."/>
            <person name="Nolan M."/>
            <person name="Ohm R."/>
            <person name="Pangilinan J."/>
            <person name="Park H.-J."/>
            <person name="Ramirez L."/>
            <person name="Alfaro M."/>
            <person name="Sun H."/>
            <person name="Tritt A."/>
            <person name="Yoshinaga Y."/>
            <person name="Zwiers L.-H."/>
            <person name="Turgeon B."/>
            <person name="Goodwin S."/>
            <person name="Spatafora J."/>
            <person name="Crous P."/>
            <person name="Grigoriev I."/>
        </authorList>
    </citation>
    <scope>NUCLEOTIDE SEQUENCE</scope>
    <source>
        <strain evidence="2">CBS 119925</strain>
    </source>
</reference>
<dbReference type="EMBL" id="MU006563">
    <property type="protein sequence ID" value="KAF2750678.1"/>
    <property type="molecule type" value="Genomic_DNA"/>
</dbReference>
<gene>
    <name evidence="2" type="ORF">M011DRAFT_180014</name>
</gene>
<evidence type="ECO:0000256" key="1">
    <source>
        <dbReference type="SAM" id="MobiDB-lite"/>
    </source>
</evidence>
<name>A0A6A6VJ86_9PLEO</name>
<accession>A0A6A6VJ86</accession>